<dbReference type="AlphaFoldDB" id="A0A061EVY5"/>
<accession>A0A061EVY5</accession>
<evidence type="ECO:0000313" key="1">
    <source>
        <dbReference type="EMBL" id="EOY08976.1"/>
    </source>
</evidence>
<dbReference type="Proteomes" id="UP000026915">
    <property type="component" value="Chromosome 5"/>
</dbReference>
<dbReference type="InParanoid" id="A0A061EVY5"/>
<proteinExistence type="predicted"/>
<sequence length="111" mass="12440">MYAFFHGDLSKEMYMKLLPGYAKLVFFNLSNEAIDKIKQSVNVHLKYLGPHHYFLGLELSGSTQGICGKMKYVLDVIADISFSVAKLATSLMEQYLKLTNADGKLLLEPSS</sequence>
<organism evidence="1 2">
    <name type="scientific">Theobroma cacao</name>
    <name type="common">Cacao</name>
    <name type="synonym">Cocoa</name>
    <dbReference type="NCBI Taxonomy" id="3641"/>
    <lineage>
        <taxon>Eukaryota</taxon>
        <taxon>Viridiplantae</taxon>
        <taxon>Streptophyta</taxon>
        <taxon>Embryophyta</taxon>
        <taxon>Tracheophyta</taxon>
        <taxon>Spermatophyta</taxon>
        <taxon>Magnoliopsida</taxon>
        <taxon>eudicotyledons</taxon>
        <taxon>Gunneridae</taxon>
        <taxon>Pentapetalae</taxon>
        <taxon>rosids</taxon>
        <taxon>malvids</taxon>
        <taxon>Malvales</taxon>
        <taxon>Malvaceae</taxon>
        <taxon>Byttnerioideae</taxon>
        <taxon>Theobroma</taxon>
    </lineage>
</organism>
<keyword evidence="2" id="KW-1185">Reference proteome</keyword>
<evidence type="ECO:0000313" key="2">
    <source>
        <dbReference type="Proteomes" id="UP000026915"/>
    </source>
</evidence>
<dbReference type="Gramene" id="EOY08976">
    <property type="protein sequence ID" value="EOY08976"/>
    <property type="gene ID" value="TCM_024308"/>
</dbReference>
<name>A0A061EVY5_THECC</name>
<protein>
    <submittedName>
        <fullName evidence="1">Uncharacterized protein</fullName>
    </submittedName>
</protein>
<dbReference type="EMBL" id="CM001883">
    <property type="protein sequence ID" value="EOY08976.1"/>
    <property type="molecule type" value="Genomic_DNA"/>
</dbReference>
<dbReference type="HOGENOM" id="CLU_2163003_0_0_1"/>
<gene>
    <name evidence="1" type="ORF">TCM_024308</name>
</gene>
<reference evidence="1 2" key="1">
    <citation type="journal article" date="2013" name="Genome Biol.">
        <title>The genome sequence of the most widely cultivated cacao type and its use to identify candidate genes regulating pod color.</title>
        <authorList>
            <person name="Motamayor J.C."/>
            <person name="Mockaitis K."/>
            <person name="Schmutz J."/>
            <person name="Haiminen N."/>
            <person name="Iii D.L."/>
            <person name="Cornejo O."/>
            <person name="Findley S.D."/>
            <person name="Zheng P."/>
            <person name="Utro F."/>
            <person name="Royaert S."/>
            <person name="Saski C."/>
            <person name="Jenkins J."/>
            <person name="Podicheti R."/>
            <person name="Zhao M."/>
            <person name="Scheffler B.E."/>
            <person name="Stack J.C."/>
            <person name="Feltus F.A."/>
            <person name="Mustiga G.M."/>
            <person name="Amores F."/>
            <person name="Phillips W."/>
            <person name="Marelli J.P."/>
            <person name="May G.D."/>
            <person name="Shapiro H."/>
            <person name="Ma J."/>
            <person name="Bustamante C.D."/>
            <person name="Schnell R.J."/>
            <person name="Main D."/>
            <person name="Gilbert D."/>
            <person name="Parida L."/>
            <person name="Kuhn D.N."/>
        </authorList>
    </citation>
    <scope>NUCLEOTIDE SEQUENCE [LARGE SCALE GENOMIC DNA]</scope>
    <source>
        <strain evidence="2">cv. Matina 1-6</strain>
    </source>
</reference>